<organism evidence="1 2">
    <name type="scientific">Tagetes erecta</name>
    <name type="common">African marigold</name>
    <dbReference type="NCBI Taxonomy" id="13708"/>
    <lineage>
        <taxon>Eukaryota</taxon>
        <taxon>Viridiplantae</taxon>
        <taxon>Streptophyta</taxon>
        <taxon>Embryophyta</taxon>
        <taxon>Tracheophyta</taxon>
        <taxon>Spermatophyta</taxon>
        <taxon>Magnoliopsida</taxon>
        <taxon>eudicotyledons</taxon>
        <taxon>Gunneridae</taxon>
        <taxon>Pentapetalae</taxon>
        <taxon>asterids</taxon>
        <taxon>campanulids</taxon>
        <taxon>Asterales</taxon>
        <taxon>Asteraceae</taxon>
        <taxon>Asteroideae</taxon>
        <taxon>Heliantheae alliance</taxon>
        <taxon>Tageteae</taxon>
        <taxon>Tagetes</taxon>
    </lineage>
</organism>
<gene>
    <name evidence="1" type="ORF">QVD17_38507</name>
</gene>
<keyword evidence="2" id="KW-1185">Reference proteome</keyword>
<dbReference type="Proteomes" id="UP001229421">
    <property type="component" value="Unassembled WGS sequence"/>
</dbReference>
<evidence type="ECO:0000313" key="2">
    <source>
        <dbReference type="Proteomes" id="UP001229421"/>
    </source>
</evidence>
<evidence type="ECO:0000313" key="1">
    <source>
        <dbReference type="EMBL" id="KAK1406898.1"/>
    </source>
</evidence>
<name>A0AAD8JNB3_TARER</name>
<comment type="caution">
    <text evidence="1">The sequence shown here is derived from an EMBL/GenBank/DDBJ whole genome shotgun (WGS) entry which is preliminary data.</text>
</comment>
<proteinExistence type="predicted"/>
<accession>A0AAD8JNB3</accession>
<sequence length="143" mass="16721">MDLNLNLDDFLEDIRMEDLPPEDDIIDSLAGHEYLMFPEDEVAQEKCNKLRKMAVGGHIANDWTFLDEIAETDRAREIIGFDTPWARLFEAAADPSFRELTVEFLPSFCIAEQRREITCYCLVLQNIITKRCQNHLIYHQNKQ</sequence>
<reference evidence="1" key="1">
    <citation type="journal article" date="2023" name="bioRxiv">
        <title>Improved chromosome-level genome assembly for marigold (Tagetes erecta).</title>
        <authorList>
            <person name="Jiang F."/>
            <person name="Yuan L."/>
            <person name="Wang S."/>
            <person name="Wang H."/>
            <person name="Xu D."/>
            <person name="Wang A."/>
            <person name="Fan W."/>
        </authorList>
    </citation>
    <scope>NUCLEOTIDE SEQUENCE</scope>
    <source>
        <strain evidence="1">WSJ</strain>
        <tissue evidence="1">Leaf</tissue>
    </source>
</reference>
<dbReference type="EMBL" id="JAUHHV010000011">
    <property type="protein sequence ID" value="KAK1406898.1"/>
    <property type="molecule type" value="Genomic_DNA"/>
</dbReference>
<protein>
    <submittedName>
        <fullName evidence="1">Uncharacterized protein</fullName>
    </submittedName>
</protein>
<dbReference type="AlphaFoldDB" id="A0AAD8JNB3"/>